<reference evidence="4" key="3">
    <citation type="submission" date="2025-09" db="UniProtKB">
        <authorList>
            <consortium name="Ensembl"/>
        </authorList>
    </citation>
    <scope>IDENTIFICATION</scope>
</reference>
<dbReference type="Gene3D" id="2.60.40.10">
    <property type="entry name" value="Immunoglobulins"/>
    <property type="match status" value="2"/>
</dbReference>
<dbReference type="PANTHER" id="PTHR14340:SF19">
    <property type="entry name" value="IG-LIKE DOMAIN-CONTAINING PROTEIN"/>
    <property type="match status" value="1"/>
</dbReference>
<feature type="signal peptide" evidence="2">
    <location>
        <begin position="1"/>
        <end position="24"/>
    </location>
</feature>
<dbReference type="GO" id="GO:0003007">
    <property type="term" value="P:heart morphogenesis"/>
    <property type="evidence" value="ECO:0007669"/>
    <property type="project" value="UniProtKB-ARBA"/>
</dbReference>
<feature type="chain" id="PRO_5018311746" description="Ig-like domain-containing protein" evidence="2">
    <location>
        <begin position="25"/>
        <end position="304"/>
    </location>
</feature>
<dbReference type="InterPro" id="IPR036179">
    <property type="entry name" value="Ig-like_dom_sf"/>
</dbReference>
<dbReference type="SMART" id="SM00408">
    <property type="entry name" value="IGc2"/>
    <property type="match status" value="2"/>
</dbReference>
<evidence type="ECO:0000259" key="3">
    <source>
        <dbReference type="PROSITE" id="PS50835"/>
    </source>
</evidence>
<dbReference type="FunFam" id="2.60.40.10:FF:000022">
    <property type="entry name" value="Cardiac titin"/>
    <property type="match status" value="1"/>
</dbReference>
<reference evidence="4 5" key="1">
    <citation type="journal article" date="2014" name="Nature">
        <title>The genomic substrate for adaptive radiation in African cichlid fish.</title>
        <authorList>
            <person name="Brawand D."/>
            <person name="Wagner C.E."/>
            <person name="Li Y.I."/>
            <person name="Malinsky M."/>
            <person name="Keller I."/>
            <person name="Fan S."/>
            <person name="Simakov O."/>
            <person name="Ng A.Y."/>
            <person name="Lim Z.W."/>
            <person name="Bezault E."/>
            <person name="Turner-Maier J."/>
            <person name="Johnson J."/>
            <person name="Alcazar R."/>
            <person name="Noh H.J."/>
            <person name="Russell P."/>
            <person name="Aken B."/>
            <person name="Alfoldi J."/>
            <person name="Amemiya C."/>
            <person name="Azzouzi N."/>
            <person name="Baroiller J.F."/>
            <person name="Barloy-Hubler F."/>
            <person name="Berlin A."/>
            <person name="Bloomquist R."/>
            <person name="Carleton K.L."/>
            <person name="Conte M.A."/>
            <person name="D'Cotta H."/>
            <person name="Eshel O."/>
            <person name="Gaffney L."/>
            <person name="Galibert F."/>
            <person name="Gante H.F."/>
            <person name="Gnerre S."/>
            <person name="Greuter L."/>
            <person name="Guyon R."/>
            <person name="Haddad N.S."/>
            <person name="Haerty W."/>
            <person name="Harris R.M."/>
            <person name="Hofmann H.A."/>
            <person name="Hourlier T."/>
            <person name="Hulata G."/>
            <person name="Jaffe D.B."/>
            <person name="Lara M."/>
            <person name="Lee A.P."/>
            <person name="MacCallum I."/>
            <person name="Mwaiko S."/>
            <person name="Nikaido M."/>
            <person name="Nishihara H."/>
            <person name="Ozouf-Costaz C."/>
            <person name="Penman D.J."/>
            <person name="Przybylski D."/>
            <person name="Rakotomanga M."/>
            <person name="Renn S.C.P."/>
            <person name="Ribeiro F.J."/>
            <person name="Ron M."/>
            <person name="Salzburger W."/>
            <person name="Sanchez-Pulido L."/>
            <person name="Santos M.E."/>
            <person name="Searle S."/>
            <person name="Sharpe T."/>
            <person name="Swofford R."/>
            <person name="Tan F.J."/>
            <person name="Williams L."/>
            <person name="Young S."/>
            <person name="Yin S."/>
            <person name="Okada N."/>
            <person name="Kocher T.D."/>
            <person name="Miska E.A."/>
            <person name="Lander E.S."/>
            <person name="Venkatesh B."/>
            <person name="Fernald R.D."/>
            <person name="Meyer A."/>
            <person name="Ponting C.P."/>
            <person name="Streelman J.T."/>
            <person name="Lindblad-Toh K."/>
            <person name="Seehausen O."/>
            <person name="Di Palma F."/>
        </authorList>
    </citation>
    <scope>NUCLEOTIDE SEQUENCE</scope>
</reference>
<dbReference type="SUPFAM" id="SSF48726">
    <property type="entry name" value="Immunoglobulin"/>
    <property type="match status" value="2"/>
</dbReference>
<reference evidence="4" key="2">
    <citation type="submission" date="2025-08" db="UniProtKB">
        <authorList>
            <consortium name="Ensembl"/>
        </authorList>
    </citation>
    <scope>IDENTIFICATION</scope>
</reference>
<dbReference type="FunFam" id="2.60.40.10:FF:000107">
    <property type="entry name" value="Myosin, light chain kinase a"/>
    <property type="match status" value="1"/>
</dbReference>
<sequence>MCRGAHSDRFVRCSWVSIVRFCLCVELAASSVACSAVIKTKLPLNHFVIAEPASISEHPKSISVTHGDPARLECRFSGTKPLKVRWLKAGKELPSGQRYRIQSTDTSSVLKMIKTEKSDGGDYTVEVSNVAGHPDNVFFNLYVIDQIIKPSFTRKLTETEGIKGSCAHLECLVSGSLPMTIQWYKDETEIQTCQKYKCTIPVIKTSDSGKYTCKAVNAAGASETSNILNMVSSARIRSLVTTNLFYLNLFIGNQNHHLFLKRPRLEKRCLAKVNPKMFLSQRVSTRSQGSFCFHSLSLEVSILN</sequence>
<feature type="domain" description="Ig-like" evidence="3">
    <location>
        <begin position="52"/>
        <end position="129"/>
    </location>
</feature>
<protein>
    <recommendedName>
        <fullName evidence="3">Ig-like domain-containing protein</fullName>
    </recommendedName>
</protein>
<keyword evidence="1" id="KW-0393">Immunoglobulin domain</keyword>
<keyword evidence="2" id="KW-0732">Signal</keyword>
<proteinExistence type="predicted"/>
<evidence type="ECO:0000313" key="5">
    <source>
        <dbReference type="Proteomes" id="UP000265160"/>
    </source>
</evidence>
<dbReference type="Proteomes" id="UP000265160">
    <property type="component" value="LG16"/>
</dbReference>
<dbReference type="InterPro" id="IPR007110">
    <property type="entry name" value="Ig-like_dom"/>
</dbReference>
<dbReference type="GO" id="GO:0055013">
    <property type="term" value="P:cardiac muscle cell development"/>
    <property type="evidence" value="ECO:0007669"/>
    <property type="project" value="UniProtKB-ARBA"/>
</dbReference>
<dbReference type="GeneTree" id="ENSGT01110000267173"/>
<dbReference type="PANTHER" id="PTHR14340">
    <property type="entry name" value="MICROFIBRIL-ASSOCIATED GLYCOPROTEIN 3"/>
    <property type="match status" value="1"/>
</dbReference>
<name>A0A3P9BE70_9CICH</name>
<dbReference type="Ensembl" id="ENSMZET00005008502.1">
    <property type="protein sequence ID" value="ENSMZEP00005008177.1"/>
    <property type="gene ID" value="ENSMZEG00005006213.1"/>
</dbReference>
<keyword evidence="5" id="KW-1185">Reference proteome</keyword>
<dbReference type="InterPro" id="IPR003599">
    <property type="entry name" value="Ig_sub"/>
</dbReference>
<feature type="domain" description="Ig-like" evidence="3">
    <location>
        <begin position="150"/>
        <end position="229"/>
    </location>
</feature>
<dbReference type="SMART" id="SM00409">
    <property type="entry name" value="IG"/>
    <property type="match status" value="2"/>
</dbReference>
<organism evidence="4 5">
    <name type="scientific">Maylandia zebra</name>
    <name type="common">zebra mbuna</name>
    <dbReference type="NCBI Taxonomy" id="106582"/>
    <lineage>
        <taxon>Eukaryota</taxon>
        <taxon>Metazoa</taxon>
        <taxon>Chordata</taxon>
        <taxon>Craniata</taxon>
        <taxon>Vertebrata</taxon>
        <taxon>Euteleostomi</taxon>
        <taxon>Actinopterygii</taxon>
        <taxon>Neopterygii</taxon>
        <taxon>Teleostei</taxon>
        <taxon>Neoteleostei</taxon>
        <taxon>Acanthomorphata</taxon>
        <taxon>Ovalentaria</taxon>
        <taxon>Cichlomorphae</taxon>
        <taxon>Cichliformes</taxon>
        <taxon>Cichlidae</taxon>
        <taxon>African cichlids</taxon>
        <taxon>Pseudocrenilabrinae</taxon>
        <taxon>Haplochromini</taxon>
        <taxon>Maylandia</taxon>
        <taxon>Maylandia zebra complex</taxon>
    </lineage>
</organism>
<evidence type="ECO:0000313" key="4">
    <source>
        <dbReference type="Ensembl" id="ENSMZEP00005008177.1"/>
    </source>
</evidence>
<accession>A0A3P9BE70</accession>
<dbReference type="InterPro" id="IPR003598">
    <property type="entry name" value="Ig_sub2"/>
</dbReference>
<dbReference type="PROSITE" id="PS50835">
    <property type="entry name" value="IG_LIKE"/>
    <property type="match status" value="2"/>
</dbReference>
<evidence type="ECO:0000256" key="1">
    <source>
        <dbReference type="ARBA" id="ARBA00023319"/>
    </source>
</evidence>
<evidence type="ECO:0000256" key="2">
    <source>
        <dbReference type="SAM" id="SignalP"/>
    </source>
</evidence>
<dbReference type="AlphaFoldDB" id="A0A3P9BE70"/>
<dbReference type="InterPro" id="IPR013783">
    <property type="entry name" value="Ig-like_fold"/>
</dbReference>
<dbReference type="InterPro" id="IPR013098">
    <property type="entry name" value="Ig_I-set"/>
</dbReference>
<dbReference type="Pfam" id="PF07679">
    <property type="entry name" value="I-set"/>
    <property type="match status" value="2"/>
</dbReference>
<dbReference type="CDD" id="cd00096">
    <property type="entry name" value="Ig"/>
    <property type="match status" value="1"/>
</dbReference>